<gene>
    <name evidence="2" type="ORF">OPV22_009567</name>
</gene>
<dbReference type="Proteomes" id="UP001222027">
    <property type="component" value="Unassembled WGS sequence"/>
</dbReference>
<reference evidence="2 3" key="1">
    <citation type="submission" date="2022-12" db="EMBL/GenBank/DDBJ databases">
        <title>Chromosome-scale assembly of the Ensete ventricosum genome.</title>
        <authorList>
            <person name="Dussert Y."/>
            <person name="Stocks J."/>
            <person name="Wendawek A."/>
            <person name="Woldeyes F."/>
            <person name="Nichols R.A."/>
            <person name="Borrell J.S."/>
        </authorList>
    </citation>
    <scope>NUCLEOTIDE SEQUENCE [LARGE SCALE GENOMIC DNA]</scope>
    <source>
        <strain evidence="3">cv. Maze</strain>
        <tissue evidence="2">Seeds</tissue>
    </source>
</reference>
<feature type="region of interest" description="Disordered" evidence="1">
    <location>
        <begin position="51"/>
        <end position="91"/>
    </location>
</feature>
<evidence type="ECO:0000256" key="1">
    <source>
        <dbReference type="SAM" id="MobiDB-lite"/>
    </source>
</evidence>
<dbReference type="EMBL" id="JAQQAF010000003">
    <property type="protein sequence ID" value="KAJ8499015.1"/>
    <property type="molecule type" value="Genomic_DNA"/>
</dbReference>
<proteinExistence type="predicted"/>
<organism evidence="2 3">
    <name type="scientific">Ensete ventricosum</name>
    <name type="common">Abyssinian banana</name>
    <name type="synonym">Musa ensete</name>
    <dbReference type="NCBI Taxonomy" id="4639"/>
    <lineage>
        <taxon>Eukaryota</taxon>
        <taxon>Viridiplantae</taxon>
        <taxon>Streptophyta</taxon>
        <taxon>Embryophyta</taxon>
        <taxon>Tracheophyta</taxon>
        <taxon>Spermatophyta</taxon>
        <taxon>Magnoliopsida</taxon>
        <taxon>Liliopsida</taxon>
        <taxon>Zingiberales</taxon>
        <taxon>Musaceae</taxon>
        <taxon>Ensete</taxon>
    </lineage>
</organism>
<dbReference type="AlphaFoldDB" id="A0AAV8PRT2"/>
<evidence type="ECO:0000313" key="2">
    <source>
        <dbReference type="EMBL" id="KAJ8499015.1"/>
    </source>
</evidence>
<protein>
    <submittedName>
        <fullName evidence="2">Uncharacterized protein</fullName>
    </submittedName>
</protein>
<comment type="caution">
    <text evidence="2">The sequence shown here is derived from an EMBL/GenBank/DDBJ whole genome shotgun (WGS) entry which is preliminary data.</text>
</comment>
<feature type="region of interest" description="Disordered" evidence="1">
    <location>
        <begin position="168"/>
        <end position="192"/>
    </location>
</feature>
<feature type="compositionally biased region" description="Basic and acidic residues" evidence="1">
    <location>
        <begin position="178"/>
        <end position="192"/>
    </location>
</feature>
<name>A0AAV8PRT2_ENSVE</name>
<evidence type="ECO:0000313" key="3">
    <source>
        <dbReference type="Proteomes" id="UP001222027"/>
    </source>
</evidence>
<accession>A0AAV8PRT2</accession>
<sequence>MAATADLGTGSEIAVARTLPKETAGVVGEAQGVEDLKQTIAAESIFKAAGSFGEGHKKQSPPRPQTLSASPPTPPCHGSSRRRRESSRKPMYDLETALAKIKEGIMDPASQSSFVLWNCCWDGTCPVQSCSGESYLVFLYSLLDGAQVKVKELQHSVNVMMNESRKLEGRGEGANAIEDSKRGQKRLMEEEG</sequence>
<keyword evidence="3" id="KW-1185">Reference proteome</keyword>